<accession>A0A914WF98</accession>
<evidence type="ECO:0000313" key="3">
    <source>
        <dbReference type="WBParaSite" id="PSAMB.scaffold3961size16235.g23041.t1"/>
    </source>
</evidence>
<feature type="compositionally biased region" description="Basic residues" evidence="1">
    <location>
        <begin position="94"/>
        <end position="107"/>
    </location>
</feature>
<evidence type="ECO:0000313" key="2">
    <source>
        <dbReference type="Proteomes" id="UP000887566"/>
    </source>
</evidence>
<feature type="region of interest" description="Disordered" evidence="1">
    <location>
        <begin position="69"/>
        <end position="144"/>
    </location>
</feature>
<reference evidence="3" key="1">
    <citation type="submission" date="2022-11" db="UniProtKB">
        <authorList>
            <consortium name="WormBaseParasite"/>
        </authorList>
    </citation>
    <scope>IDENTIFICATION</scope>
</reference>
<dbReference type="Proteomes" id="UP000887566">
    <property type="component" value="Unplaced"/>
</dbReference>
<sequence length="144" mass="15471">MSLVALEQHDAWINVAYASAPGRTPLDPRRPRRKAVLNEASRALSLSLSLWRSRIPLPANTDSNEIEQSLIATGPPPGPTVKTSVVEEREPKAARGKRPRLVSRRGRRLFDSGPPPPPPTSPFAVGGAGSGRQIASRIVVGDDD</sequence>
<dbReference type="WBParaSite" id="PSAMB.scaffold3961size16235.g23041.t1">
    <property type="protein sequence ID" value="PSAMB.scaffold3961size16235.g23041.t1"/>
    <property type="gene ID" value="PSAMB.scaffold3961size16235.g23041"/>
</dbReference>
<keyword evidence="2" id="KW-1185">Reference proteome</keyword>
<organism evidence="2 3">
    <name type="scientific">Plectus sambesii</name>
    <dbReference type="NCBI Taxonomy" id="2011161"/>
    <lineage>
        <taxon>Eukaryota</taxon>
        <taxon>Metazoa</taxon>
        <taxon>Ecdysozoa</taxon>
        <taxon>Nematoda</taxon>
        <taxon>Chromadorea</taxon>
        <taxon>Plectida</taxon>
        <taxon>Plectina</taxon>
        <taxon>Plectoidea</taxon>
        <taxon>Plectidae</taxon>
        <taxon>Plectus</taxon>
    </lineage>
</organism>
<name>A0A914WF98_9BILA</name>
<dbReference type="AlphaFoldDB" id="A0A914WF98"/>
<proteinExistence type="predicted"/>
<evidence type="ECO:0000256" key="1">
    <source>
        <dbReference type="SAM" id="MobiDB-lite"/>
    </source>
</evidence>
<protein>
    <submittedName>
        <fullName evidence="3">Uncharacterized protein</fullName>
    </submittedName>
</protein>